<reference evidence="1" key="1">
    <citation type="journal article" date="2015" name="Nature">
        <title>Complex archaea that bridge the gap between prokaryotes and eukaryotes.</title>
        <authorList>
            <person name="Spang A."/>
            <person name="Saw J.H."/>
            <person name="Jorgensen S.L."/>
            <person name="Zaremba-Niedzwiedzka K."/>
            <person name="Martijn J."/>
            <person name="Lind A.E."/>
            <person name="van Eijk R."/>
            <person name="Schleper C."/>
            <person name="Guy L."/>
            <person name="Ettema T.J."/>
        </authorList>
    </citation>
    <scope>NUCLEOTIDE SEQUENCE</scope>
</reference>
<sequence>MWESMEGFVDNKLKALKLPSFYGGRPVTELEQHRIDVLENIVQEFRLKKARKILEGV</sequence>
<comment type="caution">
    <text evidence="1">The sequence shown here is derived from an EMBL/GenBank/DDBJ whole genome shotgun (WGS) entry which is preliminary data.</text>
</comment>
<proteinExistence type="predicted"/>
<accession>A0A0F9DIE2</accession>
<evidence type="ECO:0000313" key="1">
    <source>
        <dbReference type="EMBL" id="KKL61458.1"/>
    </source>
</evidence>
<dbReference type="AlphaFoldDB" id="A0A0F9DIE2"/>
<gene>
    <name evidence="1" type="ORF">LCGC14_2195090</name>
</gene>
<organism evidence="1">
    <name type="scientific">marine sediment metagenome</name>
    <dbReference type="NCBI Taxonomy" id="412755"/>
    <lineage>
        <taxon>unclassified sequences</taxon>
        <taxon>metagenomes</taxon>
        <taxon>ecological metagenomes</taxon>
    </lineage>
</organism>
<name>A0A0F9DIE2_9ZZZZ</name>
<dbReference type="EMBL" id="LAZR01028812">
    <property type="protein sequence ID" value="KKL61458.1"/>
    <property type="molecule type" value="Genomic_DNA"/>
</dbReference>
<protein>
    <submittedName>
        <fullName evidence="1">Uncharacterized protein</fullName>
    </submittedName>
</protein>